<feature type="transmembrane region" description="Helical" evidence="7">
    <location>
        <begin position="150"/>
        <end position="169"/>
    </location>
</feature>
<evidence type="ECO:0000256" key="2">
    <source>
        <dbReference type="ARBA" id="ARBA00007375"/>
    </source>
</evidence>
<feature type="transmembrane region" description="Helical" evidence="7">
    <location>
        <begin position="58"/>
        <end position="78"/>
    </location>
</feature>
<evidence type="ECO:0000256" key="6">
    <source>
        <dbReference type="SAM" id="MobiDB-lite"/>
    </source>
</evidence>
<gene>
    <name evidence="8" type="ORF">ACFY05_18150</name>
</gene>
<comment type="subcellular location">
    <subcellularLocation>
        <location evidence="1">Membrane</location>
        <topology evidence="1">Multi-pass membrane protein</topology>
    </subcellularLocation>
</comment>
<feature type="transmembrane region" description="Helical" evidence="7">
    <location>
        <begin position="200"/>
        <end position="219"/>
    </location>
</feature>
<proteinExistence type="inferred from homology"/>
<name>A0ABW6V6A7_MICFU</name>
<feature type="transmembrane region" description="Helical" evidence="7">
    <location>
        <begin position="90"/>
        <end position="110"/>
    </location>
</feature>
<keyword evidence="9" id="KW-1185">Reference proteome</keyword>
<organism evidence="8 9">
    <name type="scientific">Microtetraspora fusca</name>
    <dbReference type="NCBI Taxonomy" id="1997"/>
    <lineage>
        <taxon>Bacteria</taxon>
        <taxon>Bacillati</taxon>
        <taxon>Actinomycetota</taxon>
        <taxon>Actinomycetes</taxon>
        <taxon>Streptosporangiales</taxon>
        <taxon>Streptosporangiaceae</taxon>
        <taxon>Microtetraspora</taxon>
    </lineage>
</organism>
<comment type="caution">
    <text evidence="8">The sequence shown here is derived from an EMBL/GenBank/DDBJ whole genome shotgun (WGS) entry which is preliminary data.</text>
</comment>
<keyword evidence="3 7" id="KW-0812">Transmembrane</keyword>
<evidence type="ECO:0000256" key="4">
    <source>
        <dbReference type="ARBA" id="ARBA00022989"/>
    </source>
</evidence>
<evidence type="ECO:0000313" key="9">
    <source>
        <dbReference type="Proteomes" id="UP001602119"/>
    </source>
</evidence>
<dbReference type="Proteomes" id="UP001602119">
    <property type="component" value="Unassembled WGS sequence"/>
</dbReference>
<reference evidence="8 9" key="1">
    <citation type="submission" date="2024-10" db="EMBL/GenBank/DDBJ databases">
        <title>The Natural Products Discovery Center: Release of the First 8490 Sequenced Strains for Exploring Actinobacteria Biosynthetic Diversity.</title>
        <authorList>
            <person name="Kalkreuter E."/>
            <person name="Kautsar S.A."/>
            <person name="Yang D."/>
            <person name="Bader C.D."/>
            <person name="Teijaro C.N."/>
            <person name="Fluegel L."/>
            <person name="Davis C.M."/>
            <person name="Simpson J.R."/>
            <person name="Lauterbach L."/>
            <person name="Steele A.D."/>
            <person name="Gui C."/>
            <person name="Meng S."/>
            <person name="Li G."/>
            <person name="Viehrig K."/>
            <person name="Ye F."/>
            <person name="Su P."/>
            <person name="Kiefer A.F."/>
            <person name="Nichols A."/>
            <person name="Cepeda A.J."/>
            <person name="Yan W."/>
            <person name="Fan B."/>
            <person name="Jiang Y."/>
            <person name="Adhikari A."/>
            <person name="Zheng C.-J."/>
            <person name="Schuster L."/>
            <person name="Cowan T.M."/>
            <person name="Smanski M.J."/>
            <person name="Chevrette M.G."/>
            <person name="De Carvalho L.P.S."/>
            <person name="Shen B."/>
        </authorList>
    </citation>
    <scope>NUCLEOTIDE SEQUENCE [LARGE SCALE GENOMIC DNA]</scope>
    <source>
        <strain evidence="8 9">NPDC001281</strain>
    </source>
</reference>
<dbReference type="InterPro" id="IPR012506">
    <property type="entry name" value="TMEM86B-like"/>
</dbReference>
<dbReference type="Pfam" id="PF07947">
    <property type="entry name" value="YhhN"/>
    <property type="match status" value="1"/>
</dbReference>
<feature type="compositionally biased region" description="Basic and acidic residues" evidence="6">
    <location>
        <begin position="267"/>
        <end position="276"/>
    </location>
</feature>
<keyword evidence="4 7" id="KW-1133">Transmembrane helix</keyword>
<evidence type="ECO:0000256" key="5">
    <source>
        <dbReference type="ARBA" id="ARBA00023136"/>
    </source>
</evidence>
<comment type="similarity">
    <text evidence="2">Belongs to the TMEM86 family.</text>
</comment>
<evidence type="ECO:0000256" key="1">
    <source>
        <dbReference type="ARBA" id="ARBA00004141"/>
    </source>
</evidence>
<dbReference type="RefSeq" id="WP_387343080.1">
    <property type="nucleotide sequence ID" value="NZ_JBIAXI010000010.1"/>
</dbReference>
<feature type="transmembrane region" description="Helical" evidence="7">
    <location>
        <begin position="225"/>
        <end position="246"/>
    </location>
</feature>
<keyword evidence="5 7" id="KW-0472">Membrane</keyword>
<evidence type="ECO:0000256" key="3">
    <source>
        <dbReference type="ARBA" id="ARBA00022692"/>
    </source>
</evidence>
<feature type="region of interest" description="Disordered" evidence="6">
    <location>
        <begin position="249"/>
        <end position="276"/>
    </location>
</feature>
<sequence length="276" mass="28650">MAEQPNAVLSGRAAGAPARVAGPLLVLFWVCSVVHLVAGLAGLGLVDPVTKGLLMPLLALWVLARRGPGIIVAALLASTAGDIALEIDGMFVPGMGFFALAHICYITFFVRERPAFRASAASDSVGVTGTGGDAGSTAGDGRHGRRPVRWWMSVAAYAVVWVALVAFLWPGLGALQVPVAAYSLLLTATAITSSWYGLRAGVGGGLFFLSDTLIAFGIADLNFPYRGFAIMATYIVGQYLLASAVVRPPEPGVSPRTGGRGKCGGFEPREGEKHPV</sequence>
<dbReference type="PANTHER" id="PTHR31885">
    <property type="entry name" value="GH04784P"/>
    <property type="match status" value="1"/>
</dbReference>
<evidence type="ECO:0000313" key="8">
    <source>
        <dbReference type="EMBL" id="MFF4774775.1"/>
    </source>
</evidence>
<evidence type="ECO:0000256" key="7">
    <source>
        <dbReference type="SAM" id="Phobius"/>
    </source>
</evidence>
<accession>A0ABW6V6A7</accession>
<dbReference type="EMBL" id="JBIAXI010000010">
    <property type="protein sequence ID" value="MFF4774775.1"/>
    <property type="molecule type" value="Genomic_DNA"/>
</dbReference>
<dbReference type="PANTHER" id="PTHR31885:SF6">
    <property type="entry name" value="GH04784P"/>
    <property type="match status" value="1"/>
</dbReference>
<protein>
    <submittedName>
        <fullName evidence="8">Lysoplasmalogenase</fullName>
    </submittedName>
</protein>
<feature type="transmembrane region" description="Helical" evidence="7">
    <location>
        <begin position="20"/>
        <end position="46"/>
    </location>
</feature>